<reference evidence="2 3" key="1">
    <citation type="submission" date="2022-01" db="EMBL/GenBank/DDBJ databases">
        <title>A chromosomal length assembly of Cordylochernes scorpioides.</title>
        <authorList>
            <person name="Zeh D."/>
            <person name="Zeh J."/>
        </authorList>
    </citation>
    <scope>NUCLEOTIDE SEQUENCE [LARGE SCALE GENOMIC DNA]</scope>
    <source>
        <strain evidence="2">IN4F17</strain>
        <tissue evidence="2">Whole Body</tissue>
    </source>
</reference>
<dbReference type="Pfam" id="PF01607">
    <property type="entry name" value="CBM_14"/>
    <property type="match status" value="1"/>
</dbReference>
<organism evidence="2 3">
    <name type="scientific">Cordylochernes scorpioides</name>
    <dbReference type="NCBI Taxonomy" id="51811"/>
    <lineage>
        <taxon>Eukaryota</taxon>
        <taxon>Metazoa</taxon>
        <taxon>Ecdysozoa</taxon>
        <taxon>Arthropoda</taxon>
        <taxon>Chelicerata</taxon>
        <taxon>Arachnida</taxon>
        <taxon>Pseudoscorpiones</taxon>
        <taxon>Cheliferoidea</taxon>
        <taxon>Chernetidae</taxon>
        <taxon>Cordylochernes</taxon>
    </lineage>
</organism>
<dbReference type="EMBL" id="CP092875">
    <property type="protein sequence ID" value="UYV75894.1"/>
    <property type="molecule type" value="Genomic_DNA"/>
</dbReference>
<dbReference type="SUPFAM" id="SSF57625">
    <property type="entry name" value="Invertebrate chitin-binding proteins"/>
    <property type="match status" value="1"/>
</dbReference>
<protein>
    <submittedName>
        <fullName evidence="2">Cda4</fullName>
    </submittedName>
</protein>
<evidence type="ECO:0000313" key="2">
    <source>
        <dbReference type="EMBL" id="UYV75894.1"/>
    </source>
</evidence>
<dbReference type="InterPro" id="IPR036508">
    <property type="entry name" value="Chitin-bd_dom_sf"/>
</dbReference>
<evidence type="ECO:0000259" key="1">
    <source>
        <dbReference type="PROSITE" id="PS50940"/>
    </source>
</evidence>
<dbReference type="PANTHER" id="PTHR45985:SF3">
    <property type="entry name" value="CHITIN DEACETYLASE-LIKE 4"/>
    <property type="match status" value="1"/>
</dbReference>
<dbReference type="PANTHER" id="PTHR45985">
    <property type="match status" value="1"/>
</dbReference>
<sequence>MAGASWSLGASFRCPSPHGLFAHPSNCRKFYNCYDGAGYELYCPAQLYWDDAKKSCVYRTRELICGPAPNTESRSMPEVKAEVPLCNEIQCKAPDCYCTAEGTDGPLQDDIVPQMQRANRDSCPVRGTFFVSGEFTSYDAVHALYARGHEIGVMSLTSHKPETWWSTANQTEWARELSGMRDNMARLANISRSDIVGARAPYLVPGGDNMLMALRRAGFLYDSSYISPTVDDAVWPYTFDYRMPHRCLARTCPKRSVPGLWEVPLHPLFWEQTLTGGQCYLADQCILPGDEELILDFLVENFERHYYNNRAPFLLNFHISWLTDPARTAALDKFIDRALGNYTDTVFVTLRQAVEWMRRPKSMYDTKWPCPRRTNSCTSAKTCLFHDRTGEVRFYKSCTDCPRSLLGRE</sequence>
<dbReference type="PROSITE" id="PS50940">
    <property type="entry name" value="CHIT_BIND_II"/>
    <property type="match status" value="1"/>
</dbReference>
<keyword evidence="3" id="KW-1185">Reference proteome</keyword>
<dbReference type="Gene3D" id="2.170.140.10">
    <property type="entry name" value="Chitin binding domain"/>
    <property type="match status" value="1"/>
</dbReference>
<dbReference type="Proteomes" id="UP001235939">
    <property type="component" value="Chromosome 13"/>
</dbReference>
<feature type="domain" description="Chitin-binding type-2" evidence="1">
    <location>
        <begin position="11"/>
        <end position="67"/>
    </location>
</feature>
<proteinExistence type="predicted"/>
<dbReference type="Gene3D" id="3.20.20.370">
    <property type="entry name" value="Glycoside hydrolase/deacetylase"/>
    <property type="match status" value="1"/>
</dbReference>
<evidence type="ECO:0000313" key="3">
    <source>
        <dbReference type="Proteomes" id="UP001235939"/>
    </source>
</evidence>
<name>A0ABY6L4V3_9ARAC</name>
<dbReference type="SMART" id="SM00494">
    <property type="entry name" value="ChtBD2"/>
    <property type="match status" value="1"/>
</dbReference>
<dbReference type="SUPFAM" id="SSF88713">
    <property type="entry name" value="Glycoside hydrolase/deacetylase"/>
    <property type="match status" value="1"/>
</dbReference>
<dbReference type="InterPro" id="IPR052740">
    <property type="entry name" value="CE4"/>
</dbReference>
<dbReference type="InterPro" id="IPR002557">
    <property type="entry name" value="Chitin-bd_dom"/>
</dbReference>
<accession>A0ABY6L4V3</accession>
<gene>
    <name evidence="2" type="ORF">LAZ67_13001700</name>
</gene>
<dbReference type="InterPro" id="IPR011330">
    <property type="entry name" value="Glyco_hydro/deAcase_b/a-brl"/>
</dbReference>